<dbReference type="CDD" id="cd00483">
    <property type="entry name" value="HPPK"/>
    <property type="match status" value="1"/>
</dbReference>
<dbReference type="NCBIfam" id="TIGR01498">
    <property type="entry name" value="folK"/>
    <property type="match status" value="1"/>
</dbReference>
<dbReference type="Pfam" id="PF01712">
    <property type="entry name" value="dNK"/>
    <property type="match status" value="1"/>
</dbReference>
<feature type="domain" description="Deoxynucleoside kinase" evidence="14">
    <location>
        <begin position="180"/>
        <end position="373"/>
    </location>
</feature>
<organism evidence="15 16">
    <name type="scientific">Flagellimonas okinawensis</name>
    <dbReference type="NCBI Taxonomy" id="3031324"/>
    <lineage>
        <taxon>Bacteria</taxon>
        <taxon>Pseudomonadati</taxon>
        <taxon>Bacteroidota</taxon>
        <taxon>Flavobacteriia</taxon>
        <taxon>Flavobacteriales</taxon>
        <taxon>Flavobacteriaceae</taxon>
        <taxon>Flagellimonas</taxon>
    </lineage>
</organism>
<evidence type="ECO:0000259" key="13">
    <source>
        <dbReference type="Pfam" id="PF01288"/>
    </source>
</evidence>
<evidence type="ECO:0000259" key="14">
    <source>
        <dbReference type="Pfam" id="PF01712"/>
    </source>
</evidence>
<dbReference type="CDD" id="cd01673">
    <property type="entry name" value="dNK"/>
    <property type="match status" value="1"/>
</dbReference>
<evidence type="ECO:0000313" key="15">
    <source>
        <dbReference type="EMBL" id="MDF0707971.1"/>
    </source>
</evidence>
<keyword evidence="6" id="KW-0547">Nucleotide-binding</keyword>
<evidence type="ECO:0000256" key="12">
    <source>
        <dbReference type="ARBA" id="ARBA00033413"/>
    </source>
</evidence>
<evidence type="ECO:0000256" key="10">
    <source>
        <dbReference type="ARBA" id="ARBA00029409"/>
    </source>
</evidence>
<dbReference type="RefSeq" id="WP_275649938.1">
    <property type="nucleotide sequence ID" value="NZ_JARFVA010000004.1"/>
</dbReference>
<name>A0ABT5XPZ7_9FLAO</name>
<dbReference type="Proteomes" id="UP001217083">
    <property type="component" value="Unassembled WGS sequence"/>
</dbReference>
<feature type="domain" description="7,8-dihydro-6-hydroxymethylpterin-pyrophosphokinase" evidence="13">
    <location>
        <begin position="8"/>
        <end position="135"/>
    </location>
</feature>
<dbReference type="SUPFAM" id="SSF55083">
    <property type="entry name" value="6-hydroxymethyl-7,8-dihydropterin pyrophosphokinase, HPPK"/>
    <property type="match status" value="1"/>
</dbReference>
<dbReference type="SUPFAM" id="SSF52540">
    <property type="entry name" value="P-loop containing nucleoside triphosphate hydrolases"/>
    <property type="match status" value="1"/>
</dbReference>
<comment type="caution">
    <text evidence="15">The sequence shown here is derived from an EMBL/GenBank/DDBJ whole genome shotgun (WGS) entry which is preliminary data.</text>
</comment>
<dbReference type="EC" id="2.7.6.3" evidence="3"/>
<keyword evidence="9" id="KW-0289">Folate biosynthesis</keyword>
<keyword evidence="8" id="KW-0067">ATP-binding</keyword>
<dbReference type="InterPro" id="IPR027417">
    <property type="entry name" value="P-loop_NTPase"/>
</dbReference>
<keyword evidence="5 15" id="KW-0808">Transferase</keyword>
<evidence type="ECO:0000256" key="4">
    <source>
        <dbReference type="ARBA" id="ARBA00016218"/>
    </source>
</evidence>
<evidence type="ECO:0000256" key="6">
    <source>
        <dbReference type="ARBA" id="ARBA00022741"/>
    </source>
</evidence>
<accession>A0ABT5XPZ7</accession>
<evidence type="ECO:0000256" key="1">
    <source>
        <dbReference type="ARBA" id="ARBA00005051"/>
    </source>
</evidence>
<dbReference type="InterPro" id="IPR035907">
    <property type="entry name" value="Hppk_sf"/>
</dbReference>
<evidence type="ECO:0000313" key="16">
    <source>
        <dbReference type="Proteomes" id="UP001217083"/>
    </source>
</evidence>
<keyword evidence="16" id="KW-1185">Reference proteome</keyword>
<evidence type="ECO:0000256" key="7">
    <source>
        <dbReference type="ARBA" id="ARBA00022777"/>
    </source>
</evidence>
<gene>
    <name evidence="15" type="primary">folK</name>
    <name evidence="15" type="ORF">PY091_12155</name>
</gene>
<comment type="function">
    <text evidence="10">Catalyzes the transfer of pyrophosphate from adenosine triphosphate (ATP) to 6-hydroxymethyl-7,8-dihydropterin, an enzymatic step in folate biosynthesis pathway.</text>
</comment>
<proteinExistence type="inferred from homology"/>
<dbReference type="PANTHER" id="PTHR43071">
    <property type="entry name" value="2-AMINO-4-HYDROXY-6-HYDROXYMETHYLDIHYDROPTERIDINE PYROPHOSPHOKINASE"/>
    <property type="match status" value="1"/>
</dbReference>
<evidence type="ECO:0000256" key="5">
    <source>
        <dbReference type="ARBA" id="ARBA00022679"/>
    </source>
</evidence>
<dbReference type="InterPro" id="IPR031314">
    <property type="entry name" value="DNK_dom"/>
</dbReference>
<dbReference type="Pfam" id="PF01288">
    <property type="entry name" value="HPPK"/>
    <property type="match status" value="1"/>
</dbReference>
<dbReference type="GO" id="GO:0003848">
    <property type="term" value="F:2-amino-4-hydroxy-6-hydroxymethyldihydropteridine diphosphokinase activity"/>
    <property type="evidence" value="ECO:0007669"/>
    <property type="project" value="UniProtKB-EC"/>
</dbReference>
<evidence type="ECO:0000256" key="9">
    <source>
        <dbReference type="ARBA" id="ARBA00022909"/>
    </source>
</evidence>
<dbReference type="Gene3D" id="3.40.50.300">
    <property type="entry name" value="P-loop containing nucleotide triphosphate hydrolases"/>
    <property type="match status" value="1"/>
</dbReference>
<evidence type="ECO:0000256" key="11">
    <source>
        <dbReference type="ARBA" id="ARBA00029766"/>
    </source>
</evidence>
<evidence type="ECO:0000256" key="8">
    <source>
        <dbReference type="ARBA" id="ARBA00022840"/>
    </source>
</evidence>
<protein>
    <recommendedName>
        <fullName evidence="4">2-amino-4-hydroxy-6-hydroxymethyldihydropteridine pyrophosphokinase</fullName>
        <ecNumber evidence="3">2.7.6.3</ecNumber>
    </recommendedName>
    <alternativeName>
        <fullName evidence="11">6-hydroxymethyl-7,8-dihydropterin pyrophosphokinase</fullName>
    </alternativeName>
    <alternativeName>
        <fullName evidence="12">7,8-dihydro-6-hydroxymethylpterin-pyrophosphokinase</fullName>
    </alternativeName>
</protein>
<dbReference type="Gene3D" id="3.30.70.560">
    <property type="entry name" value="7,8-Dihydro-6-hydroxymethylpterin-pyrophosphokinase HPPK"/>
    <property type="match status" value="1"/>
</dbReference>
<dbReference type="EMBL" id="JARFVA010000004">
    <property type="protein sequence ID" value="MDF0707971.1"/>
    <property type="molecule type" value="Genomic_DNA"/>
</dbReference>
<dbReference type="InterPro" id="IPR000550">
    <property type="entry name" value="Hppk"/>
</dbReference>
<evidence type="ECO:0000256" key="2">
    <source>
        <dbReference type="ARBA" id="ARBA00005810"/>
    </source>
</evidence>
<comment type="similarity">
    <text evidence="2">Belongs to the HPPK family.</text>
</comment>
<sequence length="380" mass="44275">MVTKQKAYLSLGSNLGNRLANLQKAVFRIQQKAGKVLDISSVYENPAIGFEGDDFYNIVLSVLTPLGPKDLLETLLQIEQDFGRMRSVSGYSSRTLDIDIIYYGSEAINNDQLVIPHPQMQHRNFVLKPLSDIAPQFYHPLLSKDTRNLLQECKDKSQLTKTKHKLFKDRSGLFSQLQLIAIEGNIGAGKTTLSKMISNDFNAKLVLERFADNPFLPKFYQDQARYAFPLEMSFLADRYQQFMDDTSQFDLFKNFMVSDYDIFKSLIFAKVTLQKDEYNLYRKVFNFMYREVRKPQIYLYLYQNTERLLANIKKRGRDYEQNIDPIYLENINRGYLDFIKSTPSQNSIILDMGELDFVNNPEDYEFILEKLEDNILLSNI</sequence>
<evidence type="ECO:0000256" key="3">
    <source>
        <dbReference type="ARBA" id="ARBA00013253"/>
    </source>
</evidence>
<reference evidence="15 16" key="1">
    <citation type="submission" date="2023-03" db="EMBL/GenBank/DDBJ databases">
        <title>Muricauda XX sp. nov. and Muricauda XXX sp. nov., two novel species isolated from Okinawa Trough.</title>
        <authorList>
            <person name="Cao W."/>
            <person name="Deng X."/>
        </authorList>
    </citation>
    <scope>NUCLEOTIDE SEQUENCE [LARGE SCALE GENOMIC DNA]</scope>
    <source>
        <strain evidence="15 16">81s02</strain>
    </source>
</reference>
<keyword evidence="7" id="KW-0418">Kinase</keyword>
<comment type="pathway">
    <text evidence="1">Cofactor biosynthesis; tetrahydrofolate biosynthesis; 2-amino-4-hydroxy-6-hydroxymethyl-7,8-dihydropteridine diphosphate from 7,8-dihydroneopterin triphosphate: step 4/4.</text>
</comment>
<dbReference type="PANTHER" id="PTHR43071:SF1">
    <property type="entry name" value="2-AMINO-4-HYDROXY-6-HYDROXYMETHYLDIHYDROPTERIDINE PYROPHOSPHOKINASE"/>
    <property type="match status" value="1"/>
</dbReference>